<dbReference type="SUPFAM" id="SSF101278">
    <property type="entry name" value="N-terminal domain of adenylylcyclase associated protein, CAP"/>
    <property type="match status" value="1"/>
</dbReference>
<dbReference type="PANTHER" id="PTHR10652:SF0">
    <property type="entry name" value="ADENYLYL CYCLASE-ASSOCIATED PROTEIN"/>
    <property type="match status" value="1"/>
</dbReference>
<organism evidence="1 2">
    <name type="scientific">Trifolium pratense</name>
    <name type="common">Red clover</name>
    <dbReference type="NCBI Taxonomy" id="57577"/>
    <lineage>
        <taxon>Eukaryota</taxon>
        <taxon>Viridiplantae</taxon>
        <taxon>Streptophyta</taxon>
        <taxon>Embryophyta</taxon>
        <taxon>Tracheophyta</taxon>
        <taxon>Spermatophyta</taxon>
        <taxon>Magnoliopsida</taxon>
        <taxon>eudicotyledons</taxon>
        <taxon>Gunneridae</taxon>
        <taxon>Pentapetalae</taxon>
        <taxon>rosids</taxon>
        <taxon>fabids</taxon>
        <taxon>Fabales</taxon>
        <taxon>Fabaceae</taxon>
        <taxon>Papilionoideae</taxon>
        <taxon>50 kb inversion clade</taxon>
        <taxon>NPAAA clade</taxon>
        <taxon>Hologalegina</taxon>
        <taxon>IRL clade</taxon>
        <taxon>Trifolieae</taxon>
        <taxon>Trifolium</taxon>
    </lineage>
</organism>
<reference evidence="1 2" key="1">
    <citation type="journal article" date="2014" name="Am. J. Bot.">
        <title>Genome assembly and annotation for red clover (Trifolium pratense; Fabaceae).</title>
        <authorList>
            <person name="Istvanek J."/>
            <person name="Jaros M."/>
            <person name="Krenek A."/>
            <person name="Repkova J."/>
        </authorList>
    </citation>
    <scope>NUCLEOTIDE SEQUENCE [LARGE SCALE GENOMIC DNA]</scope>
    <source>
        <strain evidence="2">cv. Tatra</strain>
        <tissue evidence="1">Young leaves</tissue>
    </source>
</reference>
<dbReference type="Proteomes" id="UP000236291">
    <property type="component" value="Unassembled WGS sequence"/>
</dbReference>
<evidence type="ECO:0000313" key="1">
    <source>
        <dbReference type="EMBL" id="PNX79309.1"/>
    </source>
</evidence>
<proteinExistence type="predicted"/>
<gene>
    <name evidence="1" type="ORF">L195_g035293</name>
</gene>
<comment type="caution">
    <text evidence="1">The sequence shown here is derived from an EMBL/GenBank/DDBJ whole genome shotgun (WGS) entry which is preliminary data.</text>
</comment>
<dbReference type="PANTHER" id="PTHR10652">
    <property type="entry name" value="ADENYLYL CYCLASE-ASSOCIATED PROTEIN"/>
    <property type="match status" value="1"/>
</dbReference>
<dbReference type="GO" id="GO:0007015">
    <property type="term" value="P:actin filament organization"/>
    <property type="evidence" value="ECO:0007669"/>
    <property type="project" value="TreeGrafter"/>
</dbReference>
<sequence length="79" mass="8688">MQCSAGSWTNSTRILPLNEVITKAAALTEGRRSDFFNHSAVDSLSALAWIAFTGKGCGMSMPVAHVEESWQMDEFYSNK</sequence>
<accession>A0A2K3LLD1</accession>
<dbReference type="EMBL" id="ASHM01035708">
    <property type="protein sequence ID" value="PNX79309.1"/>
    <property type="molecule type" value="Genomic_DNA"/>
</dbReference>
<protein>
    <submittedName>
        <fullName evidence="1">Adenylyl cyclase-associated protein</fullName>
    </submittedName>
</protein>
<dbReference type="GO" id="GO:0019933">
    <property type="term" value="P:cAMP-mediated signaling"/>
    <property type="evidence" value="ECO:0007669"/>
    <property type="project" value="TreeGrafter"/>
</dbReference>
<name>A0A2K3LLD1_TRIPR</name>
<dbReference type="InterPro" id="IPR036222">
    <property type="entry name" value="CAP_N_sf"/>
</dbReference>
<dbReference type="GO" id="GO:0008179">
    <property type="term" value="F:adenylate cyclase binding"/>
    <property type="evidence" value="ECO:0007669"/>
    <property type="project" value="TreeGrafter"/>
</dbReference>
<dbReference type="GO" id="GO:0003779">
    <property type="term" value="F:actin binding"/>
    <property type="evidence" value="ECO:0007669"/>
    <property type="project" value="InterPro"/>
</dbReference>
<dbReference type="AlphaFoldDB" id="A0A2K3LLD1"/>
<dbReference type="STRING" id="57577.A0A2K3LLD1"/>
<evidence type="ECO:0000313" key="2">
    <source>
        <dbReference type="Proteomes" id="UP000236291"/>
    </source>
</evidence>
<reference evidence="1 2" key="2">
    <citation type="journal article" date="2017" name="Front. Plant Sci.">
        <title>Gene Classification and Mining of Molecular Markers Useful in Red Clover (Trifolium pratense) Breeding.</title>
        <authorList>
            <person name="Istvanek J."/>
            <person name="Dluhosova J."/>
            <person name="Dluhos P."/>
            <person name="Patkova L."/>
            <person name="Nedelnik J."/>
            <person name="Repkova J."/>
        </authorList>
    </citation>
    <scope>NUCLEOTIDE SEQUENCE [LARGE SCALE GENOMIC DNA]</scope>
    <source>
        <strain evidence="2">cv. Tatra</strain>
        <tissue evidence="1">Young leaves</tissue>
    </source>
</reference>
<dbReference type="Gene3D" id="1.25.40.330">
    <property type="entry name" value="Adenylate cyclase-associated CAP, N-terminal domain"/>
    <property type="match status" value="1"/>
</dbReference>
<feature type="non-terminal residue" evidence="1">
    <location>
        <position position="79"/>
    </location>
</feature>
<dbReference type="GO" id="GO:0005737">
    <property type="term" value="C:cytoplasm"/>
    <property type="evidence" value="ECO:0007669"/>
    <property type="project" value="TreeGrafter"/>
</dbReference>
<dbReference type="InterPro" id="IPR001837">
    <property type="entry name" value="Adenylate_cyclase-assoc_CAP"/>
</dbReference>